<feature type="domain" description="TonB-dependent receptor-like beta-barrel" evidence="12">
    <location>
        <begin position="234"/>
        <end position="612"/>
    </location>
</feature>
<evidence type="ECO:0000256" key="9">
    <source>
        <dbReference type="PROSITE-ProRule" id="PRU01360"/>
    </source>
</evidence>
<evidence type="ECO:0000256" key="4">
    <source>
        <dbReference type="ARBA" id="ARBA00022452"/>
    </source>
</evidence>
<feature type="signal peptide" evidence="11">
    <location>
        <begin position="1"/>
        <end position="20"/>
    </location>
</feature>
<evidence type="ECO:0000313" key="15">
    <source>
        <dbReference type="Proteomes" id="UP001191082"/>
    </source>
</evidence>
<organism evidence="14 15">
    <name type="scientific">Arenibacterium halophilum</name>
    <dbReference type="NCBI Taxonomy" id="2583821"/>
    <lineage>
        <taxon>Bacteria</taxon>
        <taxon>Pseudomonadati</taxon>
        <taxon>Pseudomonadota</taxon>
        <taxon>Alphaproteobacteria</taxon>
        <taxon>Rhodobacterales</taxon>
        <taxon>Paracoccaceae</taxon>
        <taxon>Arenibacterium</taxon>
    </lineage>
</organism>
<keyword evidence="15" id="KW-1185">Reference proteome</keyword>
<evidence type="ECO:0000256" key="6">
    <source>
        <dbReference type="ARBA" id="ARBA00023077"/>
    </source>
</evidence>
<keyword evidence="7 9" id="KW-0472">Membrane</keyword>
<dbReference type="InterPro" id="IPR037066">
    <property type="entry name" value="Plug_dom_sf"/>
</dbReference>
<accession>A0ABY2XAP6</accession>
<dbReference type="InterPro" id="IPR000531">
    <property type="entry name" value="Beta-barrel_TonB"/>
</dbReference>
<dbReference type="Proteomes" id="UP001191082">
    <property type="component" value="Unassembled WGS sequence"/>
</dbReference>
<feature type="chain" id="PRO_5046642645" evidence="11">
    <location>
        <begin position="21"/>
        <end position="639"/>
    </location>
</feature>
<name>A0ABY2XAP6_9RHOB</name>
<keyword evidence="11" id="KW-0732">Signal</keyword>
<evidence type="ECO:0000256" key="2">
    <source>
        <dbReference type="ARBA" id="ARBA00009810"/>
    </source>
</evidence>
<keyword evidence="6 10" id="KW-0798">TonB box</keyword>
<evidence type="ECO:0000256" key="5">
    <source>
        <dbReference type="ARBA" id="ARBA00022692"/>
    </source>
</evidence>
<evidence type="ECO:0000256" key="3">
    <source>
        <dbReference type="ARBA" id="ARBA00022448"/>
    </source>
</evidence>
<dbReference type="PANTHER" id="PTHR30069:SF41">
    <property type="entry name" value="HEME_HEMOPEXIN UTILIZATION PROTEIN C"/>
    <property type="match status" value="1"/>
</dbReference>
<keyword evidence="3 9" id="KW-0813">Transport</keyword>
<dbReference type="Pfam" id="PF00593">
    <property type="entry name" value="TonB_dep_Rec_b-barrel"/>
    <property type="match status" value="1"/>
</dbReference>
<dbReference type="InterPro" id="IPR012910">
    <property type="entry name" value="Plug_dom"/>
</dbReference>
<comment type="subcellular location">
    <subcellularLocation>
        <location evidence="1 9">Cell outer membrane</location>
        <topology evidence="1 9">Multi-pass membrane protein</topology>
    </subcellularLocation>
</comment>
<evidence type="ECO:0000256" key="11">
    <source>
        <dbReference type="SAM" id="SignalP"/>
    </source>
</evidence>
<sequence length="639" mass="68629">MRCSLIALCAGLPMAAPVVAQDLIELDPISVEAEADQDVPPTTAVISAEQMETQYQGAPLGTVLRGTAGVTVQGGSVGGGEMTINIRGLQEQGRIAVTVDGMRENFARAGHSANGSFSVDNEMLREVQVSRGPGAKAGAIGGAVNMRRVRADDLLSAGGATGGEFRLRYGSDFHTPTVHGALATRLGAASDVALAFTRAQVDDYHAPDGTQVYAAQLKRSLLATLATTTEAGNRLSFTASQLSQDYITGQFAGTPRDNDLRKRDYRFGYEAADIGGWALDASVYQITTDVTQRALPPLAPETRSYTTQTRGALIEAARTFVWGGRTHDIAFTLDTFRDSVVANDPSGSLTPSGSRSFLSLAATDRIALGRAALTLGLSADLYRLNSPDGSASGQGLSPRMTFEFPLTEATTLHSTLALTYRFPTLSEALVSGLHPEPATFEIRPNPSLGPEKSLSFDLGVSHLRSNLFATGDRLDLRATVFQNRVRDYIGLERVGGLFNSYYQYANINRVRLRGIELDATYTTDAFYLQLSGQKMAGINLDTRDELERVPPDRLVLTAGLHSRDRRGAYGIRYTATGSKGGTIPAQAWNTVDLFLHRDIGDSARLSLALNNITDETYTPHLEIQPAQGVNAQLSVTLRF</sequence>
<evidence type="ECO:0000259" key="12">
    <source>
        <dbReference type="Pfam" id="PF00593"/>
    </source>
</evidence>
<evidence type="ECO:0000313" key="14">
    <source>
        <dbReference type="EMBL" id="TMV13029.1"/>
    </source>
</evidence>
<evidence type="ECO:0000256" key="1">
    <source>
        <dbReference type="ARBA" id="ARBA00004571"/>
    </source>
</evidence>
<proteinExistence type="inferred from homology"/>
<keyword evidence="4 9" id="KW-1134">Transmembrane beta strand</keyword>
<comment type="caution">
    <text evidence="14">The sequence shown here is derived from an EMBL/GenBank/DDBJ whole genome shotgun (WGS) entry which is preliminary data.</text>
</comment>
<dbReference type="PROSITE" id="PS52016">
    <property type="entry name" value="TONB_DEPENDENT_REC_3"/>
    <property type="match status" value="1"/>
</dbReference>
<dbReference type="SUPFAM" id="SSF56935">
    <property type="entry name" value="Porins"/>
    <property type="match status" value="1"/>
</dbReference>
<dbReference type="Gene3D" id="2.170.130.10">
    <property type="entry name" value="TonB-dependent receptor, plug domain"/>
    <property type="match status" value="1"/>
</dbReference>
<dbReference type="PANTHER" id="PTHR30069">
    <property type="entry name" value="TONB-DEPENDENT OUTER MEMBRANE RECEPTOR"/>
    <property type="match status" value="1"/>
</dbReference>
<dbReference type="EMBL" id="VCPC01000002">
    <property type="protein sequence ID" value="TMV13029.1"/>
    <property type="molecule type" value="Genomic_DNA"/>
</dbReference>
<evidence type="ECO:0000256" key="8">
    <source>
        <dbReference type="ARBA" id="ARBA00023237"/>
    </source>
</evidence>
<evidence type="ECO:0000259" key="13">
    <source>
        <dbReference type="Pfam" id="PF07715"/>
    </source>
</evidence>
<comment type="similarity">
    <text evidence="2 9 10">Belongs to the TonB-dependent receptor family.</text>
</comment>
<dbReference type="InterPro" id="IPR036942">
    <property type="entry name" value="Beta-barrel_TonB_sf"/>
</dbReference>
<reference evidence="14 15" key="1">
    <citation type="submission" date="2019-05" db="EMBL/GenBank/DDBJ databases">
        <title>Marivita sp. nov. isolated from sea sediment.</title>
        <authorList>
            <person name="Kim W."/>
        </authorList>
    </citation>
    <scope>NUCLEOTIDE SEQUENCE [LARGE SCALE GENOMIC DNA]</scope>
    <source>
        <strain evidence="14 15">CAU 1492</strain>
    </source>
</reference>
<dbReference type="Pfam" id="PF07715">
    <property type="entry name" value="Plug"/>
    <property type="match status" value="1"/>
</dbReference>
<dbReference type="InterPro" id="IPR039426">
    <property type="entry name" value="TonB-dep_rcpt-like"/>
</dbReference>
<keyword evidence="14" id="KW-0675">Receptor</keyword>
<evidence type="ECO:0000256" key="7">
    <source>
        <dbReference type="ARBA" id="ARBA00023136"/>
    </source>
</evidence>
<evidence type="ECO:0000256" key="10">
    <source>
        <dbReference type="RuleBase" id="RU003357"/>
    </source>
</evidence>
<keyword evidence="5 9" id="KW-0812">Transmembrane</keyword>
<feature type="domain" description="TonB-dependent receptor plug" evidence="13">
    <location>
        <begin position="37"/>
        <end position="142"/>
    </location>
</feature>
<protein>
    <submittedName>
        <fullName evidence="14">TonB-dependent receptor</fullName>
    </submittedName>
</protein>
<dbReference type="Gene3D" id="2.40.170.20">
    <property type="entry name" value="TonB-dependent receptor, beta-barrel domain"/>
    <property type="match status" value="1"/>
</dbReference>
<gene>
    <name evidence="14" type="ORF">FGK64_09570</name>
</gene>
<keyword evidence="8 9" id="KW-0998">Cell outer membrane</keyword>